<organism evidence="1 2">
    <name type="scientific">Mytilus coruscus</name>
    <name type="common">Sea mussel</name>
    <dbReference type="NCBI Taxonomy" id="42192"/>
    <lineage>
        <taxon>Eukaryota</taxon>
        <taxon>Metazoa</taxon>
        <taxon>Spiralia</taxon>
        <taxon>Lophotrochozoa</taxon>
        <taxon>Mollusca</taxon>
        <taxon>Bivalvia</taxon>
        <taxon>Autobranchia</taxon>
        <taxon>Pteriomorphia</taxon>
        <taxon>Mytilida</taxon>
        <taxon>Mytiloidea</taxon>
        <taxon>Mytilidae</taxon>
        <taxon>Mytilinae</taxon>
        <taxon>Mytilus</taxon>
    </lineage>
</organism>
<keyword evidence="2" id="KW-1185">Reference proteome</keyword>
<dbReference type="SUPFAM" id="SSF63829">
    <property type="entry name" value="Calcium-dependent phosphotriesterase"/>
    <property type="match status" value="1"/>
</dbReference>
<dbReference type="Gene3D" id="2.120.10.30">
    <property type="entry name" value="TolB, C-terminal domain"/>
    <property type="match status" value="1"/>
</dbReference>
<evidence type="ECO:0000313" key="2">
    <source>
        <dbReference type="Proteomes" id="UP000507470"/>
    </source>
</evidence>
<evidence type="ECO:0000313" key="1">
    <source>
        <dbReference type="EMBL" id="CAC5386328.1"/>
    </source>
</evidence>
<reference evidence="1 2" key="1">
    <citation type="submission" date="2020-06" db="EMBL/GenBank/DDBJ databases">
        <authorList>
            <person name="Li R."/>
            <person name="Bekaert M."/>
        </authorList>
    </citation>
    <scope>NUCLEOTIDE SEQUENCE [LARGE SCALE GENOMIC DNA]</scope>
    <source>
        <strain evidence="2">wild</strain>
    </source>
</reference>
<dbReference type="InterPro" id="IPR011042">
    <property type="entry name" value="6-blade_b-propeller_TolB-like"/>
</dbReference>
<proteinExistence type="predicted"/>
<gene>
    <name evidence="1" type="ORF">MCOR_21783</name>
</gene>
<dbReference type="Proteomes" id="UP000507470">
    <property type="component" value="Unassembled WGS sequence"/>
</dbReference>
<name>A0A6J8BQW2_MYTCO</name>
<dbReference type="EMBL" id="CACVKT020003864">
    <property type="protein sequence ID" value="CAC5386328.1"/>
    <property type="molecule type" value="Genomic_DNA"/>
</dbReference>
<dbReference type="AlphaFoldDB" id="A0A6J8BQW2"/>
<dbReference type="OrthoDB" id="10583567at2759"/>
<accession>A0A6J8BQW2</accession>
<sequence length="224" mass="25268">MYDQCKDKDHSDKEHYIIDITSTVDQMSDVKVYQTEVKVINCLVVAFDNSIWIGDELNCQQKVHVTKDCRVIVGGVEVVIIDSDGNNLTRKEKDKNNKYILYGLKSTKWEAKYSYHTKGQVVVFRNTDIISIYGGHSTVNSEESRFSPSSIVSTPKDNVIVADCDNDTLHILNKTGHLLTTYNTMDTEILFPEHLAITSEGSFIVLFMTKHGSGNLYKMVITGC</sequence>
<protein>
    <submittedName>
        <fullName evidence="1">Uncharacterized protein</fullName>
    </submittedName>
</protein>